<dbReference type="GO" id="GO:0010738">
    <property type="term" value="P:regulation of protein kinase A signaling"/>
    <property type="evidence" value="ECO:0007669"/>
    <property type="project" value="TreeGrafter"/>
</dbReference>
<feature type="domain" description="A-kinase anchor protein 7-like phosphoesterase" evidence="2">
    <location>
        <begin position="62"/>
        <end position="119"/>
    </location>
</feature>
<dbReference type="GO" id="GO:0005829">
    <property type="term" value="C:cytosol"/>
    <property type="evidence" value="ECO:0007669"/>
    <property type="project" value="TreeGrafter"/>
</dbReference>
<comment type="caution">
    <text evidence="3">The sequence shown here is derived from an EMBL/GenBank/DDBJ whole genome shotgun (WGS) entry which is preliminary data.</text>
</comment>
<feature type="compositionally biased region" description="Basic and acidic residues" evidence="1">
    <location>
        <begin position="160"/>
        <end position="170"/>
    </location>
</feature>
<dbReference type="GO" id="GO:0034237">
    <property type="term" value="F:protein kinase A regulatory subunit binding"/>
    <property type="evidence" value="ECO:0007669"/>
    <property type="project" value="TreeGrafter"/>
</dbReference>
<dbReference type="Gene3D" id="3.90.1140.10">
    <property type="entry name" value="Cyclic phosphodiesterase"/>
    <property type="match status" value="2"/>
</dbReference>
<dbReference type="PANTHER" id="PTHR15934:SF2">
    <property type="entry name" value="A-KINASE ANCHOR PROTEIN 7-LIKE PHOSPHOESTERASE DOMAIN-CONTAINING PROTEIN"/>
    <property type="match status" value="1"/>
</dbReference>
<sequence length="401" mass="43956">MAPQNPILKRLHALYDPFGAAPSPGTVPAGSNSHPPPSIPLPLPSSSSLFPFLSLSASSCAPTHFLAVKLSSPALHTSVTAIQEELIRMYGLSIEKVMVPPSKLHVTLAVLRLAEEEEEGEEGREERHGGEDVGRRTAGGREEERGAGGRIEGDSVYEPVRWKEEDREGAGKSNDATPWSHVRAECGETGRRRMSAKTALANASEASSSALSPSLSPSVSLPTVSQLQTFMSSFMVEMRRSLLNENGGKAPELNFVGLGSFGKRVVFVRPCENGQGTQWMQRMVLRLREELFSKGWSVDRAPGSYKDVTLHGTIAKLSKFKKKKGRGRKTKGDMDPPLLGRGVWGIYDETWASRGVIHNEVCERVQLLRMGGNADGYYDCLAEWHFVAEDAKKEEELDMIR</sequence>
<protein>
    <recommendedName>
        <fullName evidence="2">A-kinase anchor protein 7-like phosphoesterase domain-containing protein</fullName>
    </recommendedName>
</protein>
<dbReference type="Pfam" id="PF10469">
    <property type="entry name" value="AKAP7_NLS"/>
    <property type="match status" value="2"/>
</dbReference>
<evidence type="ECO:0000313" key="4">
    <source>
        <dbReference type="Proteomes" id="UP000355283"/>
    </source>
</evidence>
<organism evidence="3 4">
    <name type="scientific">Nannochloropsis salina CCMP1776</name>
    <dbReference type="NCBI Taxonomy" id="1027361"/>
    <lineage>
        <taxon>Eukaryota</taxon>
        <taxon>Sar</taxon>
        <taxon>Stramenopiles</taxon>
        <taxon>Ochrophyta</taxon>
        <taxon>Eustigmatophyceae</taxon>
        <taxon>Eustigmatales</taxon>
        <taxon>Monodopsidaceae</taxon>
        <taxon>Microchloropsis</taxon>
        <taxon>Microchloropsis salina</taxon>
    </lineage>
</organism>
<evidence type="ECO:0000256" key="1">
    <source>
        <dbReference type="SAM" id="MobiDB-lite"/>
    </source>
</evidence>
<evidence type="ECO:0000259" key="2">
    <source>
        <dbReference type="Pfam" id="PF10469"/>
    </source>
</evidence>
<feature type="domain" description="A-kinase anchor protein 7-like phosphoesterase" evidence="2">
    <location>
        <begin position="237"/>
        <end position="386"/>
    </location>
</feature>
<dbReference type="AlphaFoldDB" id="A0A4D9D8I8"/>
<feature type="compositionally biased region" description="Basic and acidic residues" evidence="1">
    <location>
        <begin position="124"/>
        <end position="153"/>
    </location>
</feature>
<dbReference type="InterPro" id="IPR052641">
    <property type="entry name" value="AKAP7_isoform_gamma"/>
</dbReference>
<reference evidence="3 4" key="1">
    <citation type="submission" date="2019-01" db="EMBL/GenBank/DDBJ databases">
        <title>Nuclear Genome Assembly of the Microalgal Biofuel strain Nannochloropsis salina CCMP1776.</title>
        <authorList>
            <person name="Hovde B."/>
        </authorList>
    </citation>
    <scope>NUCLEOTIDE SEQUENCE [LARGE SCALE GENOMIC DNA]</scope>
    <source>
        <strain evidence="3 4">CCMP1776</strain>
    </source>
</reference>
<name>A0A4D9D8I8_9STRA</name>
<gene>
    <name evidence="3" type="ORF">NSK_003951</name>
</gene>
<evidence type="ECO:0000313" key="3">
    <source>
        <dbReference type="EMBL" id="TFJ84919.1"/>
    </source>
</evidence>
<feature type="region of interest" description="Disordered" evidence="1">
    <location>
        <begin position="115"/>
        <end position="181"/>
    </location>
</feature>
<proteinExistence type="predicted"/>
<dbReference type="Proteomes" id="UP000355283">
    <property type="component" value="Unassembled WGS sequence"/>
</dbReference>
<dbReference type="EMBL" id="SDOX01000017">
    <property type="protein sequence ID" value="TFJ84919.1"/>
    <property type="molecule type" value="Genomic_DNA"/>
</dbReference>
<keyword evidence="4" id="KW-1185">Reference proteome</keyword>
<accession>A0A4D9D8I8</accession>
<dbReference type="PANTHER" id="PTHR15934">
    <property type="entry name" value="RNA 2',3'-CYCLIC PHOSPHODIESTERASE"/>
    <property type="match status" value="1"/>
</dbReference>
<dbReference type="InterPro" id="IPR019510">
    <property type="entry name" value="AKAP7-like_phosphoesterase"/>
</dbReference>